<evidence type="ECO:0000313" key="3">
    <source>
        <dbReference type="Proteomes" id="UP001497644"/>
    </source>
</evidence>
<dbReference type="AlphaFoldDB" id="A0AAV2NQ25"/>
<dbReference type="EMBL" id="OZ034827">
    <property type="protein sequence ID" value="CAL1682595.1"/>
    <property type="molecule type" value="Genomic_DNA"/>
</dbReference>
<sequence>MCPYSLSKHLTKYHDFKMYSEILSMGEASNSGSLLSSDKNIPISSMNPQPGSSKSFGIEVRDVDCDRDNTMGNLKRKLSNLSSSDKNFKDIGTSSGEPQAGSSKDLDTDDRDSGMKKVKYDDDNCLPDE</sequence>
<accession>A0AAV2NQ25</accession>
<proteinExistence type="predicted"/>
<reference evidence="2" key="1">
    <citation type="submission" date="2024-04" db="EMBL/GenBank/DDBJ databases">
        <authorList>
            <consortium name="Molecular Ecology Group"/>
        </authorList>
    </citation>
    <scope>NUCLEOTIDE SEQUENCE</scope>
</reference>
<feature type="compositionally biased region" description="Polar residues" evidence="1">
    <location>
        <begin position="29"/>
        <end position="55"/>
    </location>
</feature>
<keyword evidence="3" id="KW-1185">Reference proteome</keyword>
<evidence type="ECO:0000256" key="1">
    <source>
        <dbReference type="SAM" id="MobiDB-lite"/>
    </source>
</evidence>
<feature type="compositionally biased region" description="Basic and acidic residues" evidence="1">
    <location>
        <begin position="111"/>
        <end position="122"/>
    </location>
</feature>
<organism evidence="2 3">
    <name type="scientific">Lasius platythorax</name>
    <dbReference type="NCBI Taxonomy" id="488582"/>
    <lineage>
        <taxon>Eukaryota</taxon>
        <taxon>Metazoa</taxon>
        <taxon>Ecdysozoa</taxon>
        <taxon>Arthropoda</taxon>
        <taxon>Hexapoda</taxon>
        <taxon>Insecta</taxon>
        <taxon>Pterygota</taxon>
        <taxon>Neoptera</taxon>
        <taxon>Endopterygota</taxon>
        <taxon>Hymenoptera</taxon>
        <taxon>Apocrita</taxon>
        <taxon>Aculeata</taxon>
        <taxon>Formicoidea</taxon>
        <taxon>Formicidae</taxon>
        <taxon>Formicinae</taxon>
        <taxon>Lasius</taxon>
        <taxon>Lasius</taxon>
    </lineage>
</organism>
<name>A0AAV2NQ25_9HYME</name>
<protein>
    <submittedName>
        <fullName evidence="2">Uncharacterized protein</fullName>
    </submittedName>
</protein>
<feature type="region of interest" description="Disordered" evidence="1">
    <location>
        <begin position="29"/>
        <end position="129"/>
    </location>
</feature>
<dbReference type="Proteomes" id="UP001497644">
    <property type="component" value="Chromosome 4"/>
</dbReference>
<feature type="compositionally biased region" description="Polar residues" evidence="1">
    <location>
        <begin position="92"/>
        <end position="102"/>
    </location>
</feature>
<feature type="compositionally biased region" description="Basic and acidic residues" evidence="1">
    <location>
        <begin position="59"/>
        <end position="69"/>
    </location>
</feature>
<gene>
    <name evidence="2" type="ORF">LPLAT_LOCUS8493</name>
</gene>
<evidence type="ECO:0000313" key="2">
    <source>
        <dbReference type="EMBL" id="CAL1682595.1"/>
    </source>
</evidence>